<keyword evidence="4" id="KW-1185">Reference proteome</keyword>
<dbReference type="AlphaFoldDB" id="A0A0C2HSY9"/>
<reference evidence="3 4" key="1">
    <citation type="submission" date="2014-12" db="EMBL/GenBank/DDBJ databases">
        <title>Genomes of Geoalkalibacter ferrihydriticus and Geoalkalibacter subterraneus, two haloalkaliphilic metal-reducing members of the Geobacteraceae.</title>
        <authorList>
            <person name="Badalamenti J.P."/>
            <person name="Torres C.I."/>
            <person name="Krajmalnik-Brown R."/>
            <person name="Bond D.R."/>
        </authorList>
    </citation>
    <scope>NUCLEOTIDE SEQUENCE [LARGE SCALE GENOMIC DNA]</scope>
    <source>
        <strain evidence="3 4">DSM 17813</strain>
    </source>
</reference>
<sequence>MKRVFSLAVALALFATPAAASIRDTPHDLSSSSSATIRSDNVDDLCVFCHTPHAASTSVDNAPLWNRGIGGALDVADLYDSPSLTDASKPAAVLAEINGSDARLCLSCHDGSSMASGLVNPPGGVQPTFLNGVDTVSGAANLFDATNMLTNDHPIGMNYAAAQGDDAGLRAAPAGIRFFDGVMWCASCHDVHSNTHQPFLAMDNSGSSLCLACHDK</sequence>
<dbReference type="InterPro" id="IPR036280">
    <property type="entry name" value="Multihaem_cyt_sf"/>
</dbReference>
<evidence type="ECO:0000256" key="1">
    <source>
        <dbReference type="SAM" id="SignalP"/>
    </source>
</evidence>
<comment type="caution">
    <text evidence="3">The sequence shown here is derived from an EMBL/GenBank/DDBJ whole genome shotgun (WGS) entry which is preliminary data.</text>
</comment>
<feature type="domain" description="Doubled CXXCH motif" evidence="2">
    <location>
        <begin position="185"/>
        <end position="216"/>
    </location>
</feature>
<protein>
    <recommendedName>
        <fullName evidence="2">Doubled CXXCH motif domain-containing protein</fullName>
    </recommendedName>
</protein>
<evidence type="ECO:0000259" key="2">
    <source>
        <dbReference type="Pfam" id="PF09699"/>
    </source>
</evidence>
<proteinExistence type="predicted"/>
<dbReference type="RefSeq" id="WP_040096508.1">
    <property type="nucleotide sequence ID" value="NZ_JWJD01000001.1"/>
</dbReference>
<evidence type="ECO:0000313" key="4">
    <source>
        <dbReference type="Proteomes" id="UP000035068"/>
    </source>
</evidence>
<keyword evidence="1" id="KW-0732">Signal</keyword>
<name>A0A0C2HSY9_9BACT</name>
<dbReference type="SUPFAM" id="SSF48695">
    <property type="entry name" value="Multiheme cytochromes"/>
    <property type="match status" value="1"/>
</dbReference>
<dbReference type="InterPro" id="IPR010177">
    <property type="entry name" value="Paired_CXXCH_1"/>
</dbReference>
<dbReference type="Proteomes" id="UP000035068">
    <property type="component" value="Unassembled WGS sequence"/>
</dbReference>
<feature type="signal peptide" evidence="1">
    <location>
        <begin position="1"/>
        <end position="20"/>
    </location>
</feature>
<dbReference type="Pfam" id="PF09699">
    <property type="entry name" value="Paired_CXXCH_1"/>
    <property type="match status" value="1"/>
</dbReference>
<dbReference type="EMBL" id="JWJD01000001">
    <property type="protein sequence ID" value="KIH77925.1"/>
    <property type="molecule type" value="Genomic_DNA"/>
</dbReference>
<evidence type="ECO:0000313" key="3">
    <source>
        <dbReference type="EMBL" id="KIH77925.1"/>
    </source>
</evidence>
<dbReference type="NCBIfam" id="TIGR01905">
    <property type="entry name" value="paired_CXXCH_1"/>
    <property type="match status" value="1"/>
</dbReference>
<accession>A0A0C2HSY9</accession>
<organism evidence="3 4">
    <name type="scientific">Geoalkalibacter ferrihydriticus DSM 17813</name>
    <dbReference type="NCBI Taxonomy" id="1121915"/>
    <lineage>
        <taxon>Bacteria</taxon>
        <taxon>Pseudomonadati</taxon>
        <taxon>Thermodesulfobacteriota</taxon>
        <taxon>Desulfuromonadia</taxon>
        <taxon>Desulfuromonadales</taxon>
        <taxon>Geoalkalibacteraceae</taxon>
        <taxon>Geoalkalibacter</taxon>
    </lineage>
</organism>
<feature type="chain" id="PRO_5002149967" description="Doubled CXXCH motif domain-containing protein" evidence="1">
    <location>
        <begin position="21"/>
        <end position="216"/>
    </location>
</feature>
<gene>
    <name evidence="3" type="ORF">GFER_04740</name>
</gene>